<dbReference type="AlphaFoldDB" id="A0AAN8FUW8"/>
<evidence type="ECO:0000313" key="1">
    <source>
        <dbReference type="EMBL" id="KAK5986546.1"/>
    </source>
</evidence>
<name>A0AAN8FUW8_TRICO</name>
<gene>
    <name evidence="1" type="ORF">GCK32_014436</name>
</gene>
<evidence type="ECO:0000313" key="2">
    <source>
        <dbReference type="Proteomes" id="UP001331761"/>
    </source>
</evidence>
<comment type="caution">
    <text evidence="1">The sequence shown here is derived from an EMBL/GenBank/DDBJ whole genome shotgun (WGS) entry which is preliminary data.</text>
</comment>
<sequence>MNPQPLSPSYLFVPPALAALNITPEDCQLVASYNKSSNQTRFTFSVSWSSGNYSYKEDDKLELSFREPIDESSQVIEDAHCFQAKARADGEYN</sequence>
<feature type="non-terminal residue" evidence="1">
    <location>
        <position position="93"/>
    </location>
</feature>
<protein>
    <submittedName>
        <fullName evidence="1">Uncharacterized protein</fullName>
    </submittedName>
</protein>
<organism evidence="1 2">
    <name type="scientific">Trichostrongylus colubriformis</name>
    <name type="common">Black scour worm</name>
    <dbReference type="NCBI Taxonomy" id="6319"/>
    <lineage>
        <taxon>Eukaryota</taxon>
        <taxon>Metazoa</taxon>
        <taxon>Ecdysozoa</taxon>
        <taxon>Nematoda</taxon>
        <taxon>Chromadorea</taxon>
        <taxon>Rhabditida</taxon>
        <taxon>Rhabditina</taxon>
        <taxon>Rhabditomorpha</taxon>
        <taxon>Strongyloidea</taxon>
        <taxon>Trichostrongylidae</taxon>
        <taxon>Trichostrongylus</taxon>
    </lineage>
</organism>
<proteinExistence type="predicted"/>
<reference evidence="1 2" key="1">
    <citation type="submission" date="2019-10" db="EMBL/GenBank/DDBJ databases">
        <title>Assembly and Annotation for the nematode Trichostrongylus colubriformis.</title>
        <authorList>
            <person name="Martin J."/>
        </authorList>
    </citation>
    <scope>NUCLEOTIDE SEQUENCE [LARGE SCALE GENOMIC DNA]</scope>
    <source>
        <strain evidence="1">G859</strain>
        <tissue evidence="1">Whole worm</tissue>
    </source>
</reference>
<dbReference type="EMBL" id="WIXE01000481">
    <property type="protein sequence ID" value="KAK5986546.1"/>
    <property type="molecule type" value="Genomic_DNA"/>
</dbReference>
<keyword evidence="2" id="KW-1185">Reference proteome</keyword>
<accession>A0AAN8FUW8</accession>
<dbReference type="Proteomes" id="UP001331761">
    <property type="component" value="Unassembled WGS sequence"/>
</dbReference>